<proteinExistence type="predicted"/>
<protein>
    <recommendedName>
        <fullName evidence="7">AB hydrolase-1 domain-containing protein</fullName>
    </recommendedName>
</protein>
<dbReference type="EMBL" id="AZRM01000020">
    <property type="protein sequence ID" value="PNS00723.1"/>
    <property type="molecule type" value="Genomic_DNA"/>
</dbReference>
<dbReference type="PRINTS" id="PR00111">
    <property type="entry name" value="ABHYDROLASE"/>
</dbReference>
<keyword evidence="9" id="KW-1185">Reference proteome</keyword>
<dbReference type="GO" id="GO:0005886">
    <property type="term" value="C:plasma membrane"/>
    <property type="evidence" value="ECO:0007669"/>
    <property type="project" value="UniProtKB-SubCell"/>
</dbReference>
<dbReference type="Pfam" id="PF02653">
    <property type="entry name" value="BPD_transp_2"/>
    <property type="match status" value="1"/>
</dbReference>
<dbReference type="AlphaFoldDB" id="A0A2K1PD31"/>
<feature type="transmembrane region" description="Helical" evidence="6">
    <location>
        <begin position="267"/>
        <end position="284"/>
    </location>
</feature>
<evidence type="ECO:0000256" key="2">
    <source>
        <dbReference type="ARBA" id="ARBA00022475"/>
    </source>
</evidence>
<reference evidence="8 9" key="1">
    <citation type="submission" date="2013-12" db="EMBL/GenBank/DDBJ databases">
        <title>Comparative genomics of Petrotoga isolates.</title>
        <authorList>
            <person name="Nesbo C.L."/>
            <person name="Charchuk R."/>
            <person name="Chow K."/>
        </authorList>
    </citation>
    <scope>NUCLEOTIDE SEQUENCE [LARGE SCALE GENOMIC DNA]</scope>
    <source>
        <strain evidence="8 9">DSM 10691</strain>
    </source>
</reference>
<dbReference type="SUPFAM" id="SSF53474">
    <property type="entry name" value="alpha/beta-Hydrolases"/>
    <property type="match status" value="1"/>
</dbReference>
<keyword evidence="3 6" id="KW-0812">Transmembrane</keyword>
<dbReference type="InterPro" id="IPR043428">
    <property type="entry name" value="LivM-like"/>
</dbReference>
<keyword evidence="2" id="KW-1003">Cell membrane</keyword>
<sequence length="571" mass="63654">MKTALYTLIIGSLLGLLFISKSFLLLVFSNIIIFAIAALGLNVIFGYTGQISIGHAAFMAIGAYTSAFFTMSLNMPIFLNLIFVILFSALFGILIALPAMRLKGFYLAIATMAFGIAVQEIIASMEIFGGRTGMRNIPAFFDSDFNTYLLNLFFYSLLVYITSLIVKSPAGKRFNMVRDSELAARAFGVKIAKAKLQAFIISSIYSGIAGFLYAHTLGYISPADFGLNVSLNLLAIVIVGGFASLNGGLIGSVIITGMPFLFSRSNFPMTIIVGSLLIIFVLFFPRGLSYGLKMLYFRYFEIPVVWITKKFWKNKKKEGSYIDIDGVKLYYEVSGEGIPVVMIHGNYASHRWFEKVKNIEGFKVYTPDLPNFGYSDWVKEIQIDTYAEYIKKFIDVLGLNKVVLVGHSLGGAVAMSIAFRYPEKVEKLILVDSPSLKGLKTPEENYYVLNLLKNNRTLLKNSLKAMVPSSKDKKLLNNLTNDALLMNPKCFTENARALESYNYEEISKNYRGEILFILGEKDTLITKNMANEVIQNTNGKLETIPDVGHSIIIEEPKAFIDIFKSFTMGKN</sequence>
<accession>A0A2K1PD31</accession>
<keyword evidence="4 6" id="KW-1133">Transmembrane helix</keyword>
<gene>
    <name evidence="8" type="ORF">X928_04205</name>
</gene>
<dbReference type="Gene3D" id="3.40.50.1820">
    <property type="entry name" value="alpha/beta hydrolase"/>
    <property type="match status" value="1"/>
</dbReference>
<comment type="caution">
    <text evidence="8">The sequence shown here is derived from an EMBL/GenBank/DDBJ whole genome shotgun (WGS) entry which is preliminary data.</text>
</comment>
<organism evidence="8 9">
    <name type="scientific">Petrotoga miotherma DSM 10691</name>
    <dbReference type="NCBI Taxonomy" id="1434326"/>
    <lineage>
        <taxon>Bacteria</taxon>
        <taxon>Thermotogati</taxon>
        <taxon>Thermotogota</taxon>
        <taxon>Thermotogae</taxon>
        <taxon>Petrotogales</taxon>
        <taxon>Petrotogaceae</taxon>
        <taxon>Petrotoga</taxon>
    </lineage>
</organism>
<feature type="transmembrane region" description="Helical" evidence="6">
    <location>
        <begin position="6"/>
        <end position="39"/>
    </location>
</feature>
<dbReference type="PANTHER" id="PTHR30482:SF10">
    <property type="entry name" value="HIGH-AFFINITY BRANCHED-CHAIN AMINO ACID TRANSPORT PROTEIN BRAE"/>
    <property type="match status" value="1"/>
</dbReference>
<name>A0A2K1PD31_9BACT</name>
<evidence type="ECO:0000259" key="7">
    <source>
        <dbReference type="Pfam" id="PF00561"/>
    </source>
</evidence>
<feature type="transmembrane region" description="Helical" evidence="6">
    <location>
        <begin position="77"/>
        <end position="97"/>
    </location>
</feature>
<dbReference type="GO" id="GO:0015658">
    <property type="term" value="F:branched-chain amino acid transmembrane transporter activity"/>
    <property type="evidence" value="ECO:0007669"/>
    <property type="project" value="InterPro"/>
</dbReference>
<dbReference type="InterPro" id="IPR029058">
    <property type="entry name" value="AB_hydrolase_fold"/>
</dbReference>
<feature type="transmembrane region" description="Helical" evidence="6">
    <location>
        <begin position="233"/>
        <end position="255"/>
    </location>
</feature>
<feature type="transmembrane region" description="Helical" evidence="6">
    <location>
        <begin position="198"/>
        <end position="221"/>
    </location>
</feature>
<keyword evidence="5 6" id="KW-0472">Membrane</keyword>
<evidence type="ECO:0000313" key="8">
    <source>
        <dbReference type="EMBL" id="PNS00723.1"/>
    </source>
</evidence>
<evidence type="ECO:0000256" key="6">
    <source>
        <dbReference type="SAM" id="Phobius"/>
    </source>
</evidence>
<dbReference type="Pfam" id="PF00561">
    <property type="entry name" value="Abhydrolase_1"/>
    <property type="match status" value="1"/>
</dbReference>
<feature type="domain" description="AB hydrolase-1" evidence="7">
    <location>
        <begin position="339"/>
        <end position="556"/>
    </location>
</feature>
<feature type="transmembrane region" description="Helical" evidence="6">
    <location>
        <begin position="104"/>
        <end position="128"/>
    </location>
</feature>
<feature type="transmembrane region" description="Helical" evidence="6">
    <location>
        <begin position="148"/>
        <end position="166"/>
    </location>
</feature>
<comment type="subcellular location">
    <subcellularLocation>
        <location evidence="1">Cell membrane</location>
        <topology evidence="1">Multi-pass membrane protein</topology>
    </subcellularLocation>
</comment>
<evidence type="ECO:0000313" key="9">
    <source>
        <dbReference type="Proteomes" id="UP000236199"/>
    </source>
</evidence>
<dbReference type="InterPro" id="IPR000073">
    <property type="entry name" value="AB_hydrolase_1"/>
</dbReference>
<dbReference type="Proteomes" id="UP000236199">
    <property type="component" value="Unassembled WGS sequence"/>
</dbReference>
<dbReference type="PANTHER" id="PTHR30482">
    <property type="entry name" value="HIGH-AFFINITY BRANCHED-CHAIN AMINO ACID TRANSPORT SYSTEM PERMEASE"/>
    <property type="match status" value="1"/>
</dbReference>
<evidence type="ECO:0000256" key="3">
    <source>
        <dbReference type="ARBA" id="ARBA00022692"/>
    </source>
</evidence>
<evidence type="ECO:0000256" key="5">
    <source>
        <dbReference type="ARBA" id="ARBA00023136"/>
    </source>
</evidence>
<dbReference type="CDD" id="cd06581">
    <property type="entry name" value="TM_PBP1_LivM_like"/>
    <property type="match status" value="1"/>
</dbReference>
<dbReference type="InterPro" id="IPR001851">
    <property type="entry name" value="ABC_transp_permease"/>
</dbReference>
<evidence type="ECO:0000256" key="1">
    <source>
        <dbReference type="ARBA" id="ARBA00004651"/>
    </source>
</evidence>
<evidence type="ECO:0000256" key="4">
    <source>
        <dbReference type="ARBA" id="ARBA00022989"/>
    </source>
</evidence>